<evidence type="ECO:0000313" key="8">
    <source>
        <dbReference type="EMBL" id="KQB35418.1"/>
    </source>
</evidence>
<evidence type="ECO:0000313" key="10">
    <source>
        <dbReference type="Proteomes" id="UP000050515"/>
    </source>
</evidence>
<keyword evidence="2 5" id="KW-0812">Transmembrane</keyword>
<reference evidence="8 9" key="2">
    <citation type="submission" date="2015-09" db="EMBL/GenBank/DDBJ databases">
        <title>Heavy metals and arsenic resistance mechanisms in polyextremophilic archaea of the family Ferroplasmaceae.</title>
        <authorList>
            <person name="Bulaev A.G."/>
            <person name="Kanygina A.V."/>
        </authorList>
    </citation>
    <scope>NUCLEOTIDE SEQUENCE [LARGE SCALE GENOMIC DNA]</scope>
    <source>
        <strain evidence="8 9">VT</strain>
    </source>
</reference>
<evidence type="ECO:0000313" key="9">
    <source>
        <dbReference type="Proteomes" id="UP000050320"/>
    </source>
</evidence>
<dbReference type="InterPro" id="IPR005828">
    <property type="entry name" value="MFS_sugar_transport-like"/>
</dbReference>
<dbReference type="Gene3D" id="1.20.1250.20">
    <property type="entry name" value="MFS general substrate transporter like domains"/>
    <property type="match status" value="1"/>
</dbReference>
<dbReference type="InterPro" id="IPR005829">
    <property type="entry name" value="Sugar_transporter_CS"/>
</dbReference>
<sequence length="465" mass="51115">MNSDSSENKDILKDMYIARADRLPAWGLSYLLIFGLAFSFFITLYDVINIGFALPYIEFVTTAGEASLAASLGLFGYAVGGPTLTIIADRIGRKPTLLFTALLTSIGSFGDALAFNIPTLYLFRFITGMGIGGDLVLVMTYMSEMAPAVKRRSYVNLAFIGGWAGIGFGPFFSSIIVTTYPTVGWRYLFVIGGVIAIAVIVIRAISPETIRFLANKGKFKEADELIKKMEETSMKRAHVSSLPEPNVLEYKEENKGVFKTLFSRKYGKRLTVLFLFMFWQYFVDYMFLALAPTWVKDILHVPGHELAYMITLLGIAGLGAFIGSLMIRPFADRFDIRKLSTIGVVGYTIGTTLMAIGGVYGIIYLFFSGAFIAELIGVGWYQAYYMMDAENFPTSSRATGYGIADGLGHLGGAIGTAIFIPIVVALGSILTWSVLWIPNLIMCIFLFLTLPNATGKRLEEINEAS</sequence>
<comment type="subcellular location">
    <subcellularLocation>
        <location evidence="1">Membrane</location>
        <topology evidence="1">Multi-pass membrane protein</topology>
    </subcellularLocation>
</comment>
<dbReference type="EMBL" id="LJCQ01000093">
    <property type="protein sequence ID" value="KPV47325.1"/>
    <property type="molecule type" value="Genomic_DNA"/>
</dbReference>
<dbReference type="AlphaFoldDB" id="A0A0Q0XK55"/>
<dbReference type="SUPFAM" id="SSF103473">
    <property type="entry name" value="MFS general substrate transporter"/>
    <property type="match status" value="1"/>
</dbReference>
<dbReference type="PANTHER" id="PTHR23508">
    <property type="entry name" value="CARBOXYLIC ACID TRANSPORTER PROTEIN HOMOLOG"/>
    <property type="match status" value="1"/>
</dbReference>
<dbReference type="CDD" id="cd17316">
    <property type="entry name" value="MFS_SV2_like"/>
    <property type="match status" value="1"/>
</dbReference>
<dbReference type="EMBL" id="LKBG01000125">
    <property type="protein sequence ID" value="KQB35418.1"/>
    <property type="molecule type" value="Genomic_DNA"/>
</dbReference>
<feature type="domain" description="Major facilitator superfamily (MFS) profile" evidence="6">
    <location>
        <begin position="32"/>
        <end position="454"/>
    </location>
</feature>
<feature type="transmembrane region" description="Helical" evidence="5">
    <location>
        <begin position="429"/>
        <end position="450"/>
    </location>
</feature>
<proteinExistence type="predicted"/>
<dbReference type="PROSITE" id="PS00217">
    <property type="entry name" value="SUGAR_TRANSPORT_2"/>
    <property type="match status" value="1"/>
</dbReference>
<keyword evidence="3 5" id="KW-1133">Transmembrane helix</keyword>
<evidence type="ECO:0000256" key="4">
    <source>
        <dbReference type="ARBA" id="ARBA00023136"/>
    </source>
</evidence>
<dbReference type="OrthoDB" id="117970at2157"/>
<dbReference type="PATRIC" id="fig|507754.4.peg.1010"/>
<dbReference type="RefSeq" id="WP_054963904.1">
    <property type="nucleotide sequence ID" value="NZ_LJCQ01000093.1"/>
</dbReference>
<feature type="transmembrane region" description="Helical" evidence="5">
    <location>
        <begin position="95"/>
        <end position="115"/>
    </location>
</feature>
<evidence type="ECO:0000313" key="7">
    <source>
        <dbReference type="EMBL" id="KPV47325.1"/>
    </source>
</evidence>
<dbReference type="GO" id="GO:0005886">
    <property type="term" value="C:plasma membrane"/>
    <property type="evidence" value="ECO:0007669"/>
    <property type="project" value="TreeGrafter"/>
</dbReference>
<comment type="caution">
    <text evidence="8">The sequence shown here is derived from an EMBL/GenBank/DDBJ whole genome shotgun (WGS) entry which is preliminary data.</text>
</comment>
<dbReference type="GO" id="GO:0046943">
    <property type="term" value="F:carboxylic acid transmembrane transporter activity"/>
    <property type="evidence" value="ECO:0007669"/>
    <property type="project" value="TreeGrafter"/>
</dbReference>
<dbReference type="PROSITE" id="PS50850">
    <property type="entry name" value="MFS"/>
    <property type="match status" value="1"/>
</dbReference>
<feature type="transmembrane region" description="Helical" evidence="5">
    <location>
        <begin position="184"/>
        <end position="206"/>
    </location>
</feature>
<evidence type="ECO:0000259" key="6">
    <source>
        <dbReference type="PROSITE" id="PS50850"/>
    </source>
</evidence>
<keyword evidence="9" id="KW-1185">Reference proteome</keyword>
<evidence type="ECO:0000256" key="1">
    <source>
        <dbReference type="ARBA" id="ARBA00004141"/>
    </source>
</evidence>
<evidence type="ECO:0000256" key="3">
    <source>
        <dbReference type="ARBA" id="ARBA00022989"/>
    </source>
</evidence>
<reference evidence="7 10" key="1">
    <citation type="submission" date="2015-09" db="EMBL/GenBank/DDBJ databases">
        <title>Draft genome sequence of Acidiplasma aeolicum DSM 18409.</title>
        <authorList>
            <person name="Hemp J."/>
        </authorList>
    </citation>
    <scope>NUCLEOTIDE SEQUENCE [LARGE SCALE GENOMIC DNA]</scope>
    <source>
        <strain evidence="7 10">V</strain>
    </source>
</reference>
<dbReference type="InterPro" id="IPR020846">
    <property type="entry name" value="MFS_dom"/>
</dbReference>
<feature type="transmembrane region" description="Helical" evidence="5">
    <location>
        <begin position="402"/>
        <end position="423"/>
    </location>
</feature>
<accession>A0A0Q0XK55</accession>
<feature type="transmembrane region" description="Helical" evidence="5">
    <location>
        <begin position="306"/>
        <end position="327"/>
    </location>
</feature>
<dbReference type="InterPro" id="IPR036259">
    <property type="entry name" value="MFS_trans_sf"/>
</dbReference>
<dbReference type="PANTHER" id="PTHR23508:SF10">
    <property type="entry name" value="CARBOXYLIC ACID TRANSPORTER PROTEIN HOMOLOG"/>
    <property type="match status" value="1"/>
</dbReference>
<gene>
    <name evidence="8" type="ORF">AOG54_08925</name>
    <name evidence="7" type="ORF">SE19_01545</name>
</gene>
<dbReference type="Pfam" id="PF00083">
    <property type="entry name" value="Sugar_tr"/>
    <property type="match status" value="1"/>
</dbReference>
<feature type="transmembrane region" description="Helical" evidence="5">
    <location>
        <begin position="23"/>
        <end position="48"/>
    </location>
</feature>
<protein>
    <submittedName>
        <fullName evidence="8">MFS transporter</fullName>
    </submittedName>
</protein>
<evidence type="ECO:0000256" key="2">
    <source>
        <dbReference type="ARBA" id="ARBA00022692"/>
    </source>
</evidence>
<dbReference type="Proteomes" id="UP000050320">
    <property type="component" value="Unassembled WGS sequence"/>
</dbReference>
<feature type="transmembrane region" description="Helical" evidence="5">
    <location>
        <begin position="339"/>
        <end position="356"/>
    </location>
</feature>
<feature type="transmembrane region" description="Helical" evidence="5">
    <location>
        <begin position="154"/>
        <end position="178"/>
    </location>
</feature>
<feature type="transmembrane region" description="Helical" evidence="5">
    <location>
        <begin position="272"/>
        <end position="294"/>
    </location>
</feature>
<feature type="transmembrane region" description="Helical" evidence="5">
    <location>
        <begin position="121"/>
        <end position="142"/>
    </location>
</feature>
<keyword evidence="4 5" id="KW-0472">Membrane</keyword>
<organism evidence="8 9">
    <name type="scientific">Acidiplasma aeolicum</name>
    <dbReference type="NCBI Taxonomy" id="507754"/>
    <lineage>
        <taxon>Archaea</taxon>
        <taxon>Methanobacteriati</taxon>
        <taxon>Thermoplasmatota</taxon>
        <taxon>Thermoplasmata</taxon>
        <taxon>Thermoplasmatales</taxon>
        <taxon>Ferroplasmaceae</taxon>
        <taxon>Acidiplasma</taxon>
    </lineage>
</organism>
<dbReference type="Proteomes" id="UP000050515">
    <property type="component" value="Unassembled WGS sequence"/>
</dbReference>
<feature type="transmembrane region" description="Helical" evidence="5">
    <location>
        <begin position="362"/>
        <end position="381"/>
    </location>
</feature>
<evidence type="ECO:0000256" key="5">
    <source>
        <dbReference type="SAM" id="Phobius"/>
    </source>
</evidence>
<feature type="transmembrane region" description="Helical" evidence="5">
    <location>
        <begin position="68"/>
        <end position="88"/>
    </location>
</feature>
<name>A0A0Q0XK55_9ARCH</name>